<keyword evidence="2" id="KW-0732">Signal</keyword>
<evidence type="ECO:0000313" key="3">
    <source>
        <dbReference type="EMBL" id="EDQ84537.1"/>
    </source>
</evidence>
<evidence type="ECO:0000313" key="4">
    <source>
        <dbReference type="Proteomes" id="UP000001357"/>
    </source>
</evidence>
<dbReference type="KEGG" id="mbr:MONBRDRAFT_30136"/>
<proteinExistence type="predicted"/>
<feature type="compositionally biased region" description="Basic and acidic residues" evidence="1">
    <location>
        <begin position="37"/>
        <end position="46"/>
    </location>
</feature>
<dbReference type="InParanoid" id="A9VD46"/>
<dbReference type="EMBL" id="CH991585">
    <property type="protein sequence ID" value="EDQ84537.1"/>
    <property type="molecule type" value="Genomic_DNA"/>
</dbReference>
<feature type="non-terminal residue" evidence="3">
    <location>
        <position position="161"/>
    </location>
</feature>
<dbReference type="Gene3D" id="2.60.120.260">
    <property type="entry name" value="Galactose-binding domain-like"/>
    <property type="match status" value="1"/>
</dbReference>
<evidence type="ECO:0008006" key="5">
    <source>
        <dbReference type="Google" id="ProtNLM"/>
    </source>
</evidence>
<organism evidence="3 4">
    <name type="scientific">Monosiga brevicollis</name>
    <name type="common">Choanoflagellate</name>
    <dbReference type="NCBI Taxonomy" id="81824"/>
    <lineage>
        <taxon>Eukaryota</taxon>
        <taxon>Choanoflagellata</taxon>
        <taxon>Craspedida</taxon>
        <taxon>Salpingoecidae</taxon>
        <taxon>Monosiga</taxon>
    </lineage>
</organism>
<feature type="region of interest" description="Disordered" evidence="1">
    <location>
        <begin position="37"/>
        <end position="60"/>
    </location>
</feature>
<dbReference type="GeneID" id="5895922"/>
<feature type="signal peptide" evidence="2">
    <location>
        <begin position="1"/>
        <end position="22"/>
    </location>
</feature>
<name>A9VD46_MONBE</name>
<accession>A9VD46</accession>
<dbReference type="AlphaFoldDB" id="A9VD46"/>
<evidence type="ECO:0000256" key="2">
    <source>
        <dbReference type="SAM" id="SignalP"/>
    </source>
</evidence>
<dbReference type="Proteomes" id="UP000001357">
    <property type="component" value="Unassembled WGS sequence"/>
</dbReference>
<feature type="chain" id="PRO_5002744952" description="CBM-cenC domain-containing protein" evidence="2">
    <location>
        <begin position="23"/>
        <end position="161"/>
    </location>
</feature>
<evidence type="ECO:0000256" key="1">
    <source>
        <dbReference type="SAM" id="MobiDB-lite"/>
    </source>
</evidence>
<gene>
    <name evidence="3" type="ORF">MONBRDRAFT_30136</name>
</gene>
<keyword evidence="4" id="KW-1185">Reference proteome</keyword>
<dbReference type="RefSeq" id="XP_001750653.1">
    <property type="nucleotide sequence ID" value="XM_001750601.1"/>
</dbReference>
<sequence>MAPAALFLKALLLWAVLSLAGGLWIPRHLPTHHDDLAESSARDRRSSFPAPHSRATPTHPPLSALSLLSRLFAIHVNSTDSIIANNNFDEGSTGSVVPSWDQVVPADGSFSYVISSTNQHLNGSVRFSSSNTNRGYLSQTLGIQWQPGRQYNLTAYLFDAD</sequence>
<protein>
    <recommendedName>
        <fullName evidence="5">CBM-cenC domain-containing protein</fullName>
    </recommendedName>
</protein>
<reference evidence="3 4" key="1">
    <citation type="journal article" date="2008" name="Nature">
        <title>The genome of the choanoflagellate Monosiga brevicollis and the origin of metazoans.</title>
        <authorList>
            <consortium name="JGI Sequencing"/>
            <person name="King N."/>
            <person name="Westbrook M.J."/>
            <person name="Young S.L."/>
            <person name="Kuo A."/>
            <person name="Abedin M."/>
            <person name="Chapman J."/>
            <person name="Fairclough S."/>
            <person name="Hellsten U."/>
            <person name="Isogai Y."/>
            <person name="Letunic I."/>
            <person name="Marr M."/>
            <person name="Pincus D."/>
            <person name="Putnam N."/>
            <person name="Rokas A."/>
            <person name="Wright K.J."/>
            <person name="Zuzow R."/>
            <person name="Dirks W."/>
            <person name="Good M."/>
            <person name="Goodstein D."/>
            <person name="Lemons D."/>
            <person name="Li W."/>
            <person name="Lyons J.B."/>
            <person name="Morris A."/>
            <person name="Nichols S."/>
            <person name="Richter D.J."/>
            <person name="Salamov A."/>
            <person name="Bork P."/>
            <person name="Lim W.A."/>
            <person name="Manning G."/>
            <person name="Miller W.T."/>
            <person name="McGinnis W."/>
            <person name="Shapiro H."/>
            <person name="Tjian R."/>
            <person name="Grigoriev I.V."/>
            <person name="Rokhsar D."/>
        </authorList>
    </citation>
    <scope>NUCLEOTIDE SEQUENCE [LARGE SCALE GENOMIC DNA]</scope>
    <source>
        <strain evidence="4">MX1 / ATCC 50154</strain>
    </source>
</reference>